<reference evidence="1 2" key="1">
    <citation type="journal article" date="2019" name="Sci. Rep.">
        <title>Orb-weaving spider Araneus ventricosus genome elucidates the spidroin gene catalogue.</title>
        <authorList>
            <person name="Kono N."/>
            <person name="Nakamura H."/>
            <person name="Ohtoshi R."/>
            <person name="Moran D.A.P."/>
            <person name="Shinohara A."/>
            <person name="Yoshida Y."/>
            <person name="Fujiwara M."/>
            <person name="Mori M."/>
            <person name="Tomita M."/>
            <person name="Arakawa K."/>
        </authorList>
    </citation>
    <scope>NUCLEOTIDE SEQUENCE [LARGE SCALE GENOMIC DNA]</scope>
</reference>
<evidence type="ECO:0000313" key="1">
    <source>
        <dbReference type="EMBL" id="GBM52945.1"/>
    </source>
</evidence>
<organism evidence="1 2">
    <name type="scientific">Araneus ventricosus</name>
    <name type="common">Orbweaver spider</name>
    <name type="synonym">Epeira ventricosa</name>
    <dbReference type="NCBI Taxonomy" id="182803"/>
    <lineage>
        <taxon>Eukaryota</taxon>
        <taxon>Metazoa</taxon>
        <taxon>Ecdysozoa</taxon>
        <taxon>Arthropoda</taxon>
        <taxon>Chelicerata</taxon>
        <taxon>Arachnida</taxon>
        <taxon>Araneae</taxon>
        <taxon>Araneomorphae</taxon>
        <taxon>Entelegynae</taxon>
        <taxon>Araneoidea</taxon>
        <taxon>Araneidae</taxon>
        <taxon>Araneus</taxon>
    </lineage>
</organism>
<accession>A0A4Y2GJP0</accession>
<dbReference type="EMBL" id="BGPR01001401">
    <property type="protein sequence ID" value="GBM52945.1"/>
    <property type="molecule type" value="Genomic_DNA"/>
</dbReference>
<comment type="caution">
    <text evidence="1">The sequence shown here is derived from an EMBL/GenBank/DDBJ whole genome shotgun (WGS) entry which is preliminary data.</text>
</comment>
<sequence>MLDVDRIWGREGRSYCPQDMLGNSGGRWQIVKDRYWTACRMESIGKVPAYFLCTSGENYLGSSNAMEVKVAEILWKRIT</sequence>
<keyword evidence="2" id="KW-1185">Reference proteome</keyword>
<protein>
    <submittedName>
        <fullName evidence="1">Uncharacterized protein</fullName>
    </submittedName>
</protein>
<evidence type="ECO:0000313" key="2">
    <source>
        <dbReference type="Proteomes" id="UP000499080"/>
    </source>
</evidence>
<name>A0A4Y2GJP0_ARAVE</name>
<gene>
    <name evidence="1" type="ORF">AVEN_111300_1</name>
</gene>
<dbReference type="AlphaFoldDB" id="A0A4Y2GJP0"/>
<dbReference type="Proteomes" id="UP000499080">
    <property type="component" value="Unassembled WGS sequence"/>
</dbReference>
<proteinExistence type="predicted"/>